<evidence type="ECO:0000256" key="5">
    <source>
        <dbReference type="ARBA" id="ARBA00022525"/>
    </source>
</evidence>
<comment type="similarity">
    <text evidence="3">Belongs to the glycosyl hydrolase 18 family. Chitinase class V subfamily.</text>
</comment>
<keyword evidence="8" id="KW-0146">Chitin degradation</keyword>
<evidence type="ECO:0000256" key="11">
    <source>
        <dbReference type="ARBA" id="ARBA00023326"/>
    </source>
</evidence>
<dbReference type="InterPro" id="IPR017853">
    <property type="entry name" value="GH"/>
</dbReference>
<dbReference type="EC" id="3.2.1.14" evidence="4"/>
<dbReference type="GO" id="GO:0000272">
    <property type="term" value="P:polysaccharide catabolic process"/>
    <property type="evidence" value="ECO:0007669"/>
    <property type="project" value="UniProtKB-KW"/>
</dbReference>
<evidence type="ECO:0000313" key="15">
    <source>
        <dbReference type="EMBL" id="KAG9249978.1"/>
    </source>
</evidence>
<evidence type="ECO:0000256" key="2">
    <source>
        <dbReference type="ARBA" id="ARBA00004613"/>
    </source>
</evidence>
<dbReference type="SUPFAM" id="SSF54556">
    <property type="entry name" value="Chitinase insertion domain"/>
    <property type="match status" value="1"/>
</dbReference>
<dbReference type="AlphaFoldDB" id="A0A9P7ZEH1"/>
<proteinExistence type="inferred from homology"/>
<dbReference type="GO" id="GO:0008843">
    <property type="term" value="F:endochitinase activity"/>
    <property type="evidence" value="ECO:0007669"/>
    <property type="project" value="UniProtKB-EC"/>
</dbReference>
<dbReference type="InterPro" id="IPR050314">
    <property type="entry name" value="Glycosyl_Hydrlase_18"/>
</dbReference>
<evidence type="ECO:0000256" key="3">
    <source>
        <dbReference type="ARBA" id="ARBA00008682"/>
    </source>
</evidence>
<comment type="catalytic activity">
    <reaction evidence="1">
        <text>Random endo-hydrolysis of N-acetyl-beta-D-glucosaminide (1-&gt;4)-beta-linkages in chitin and chitodextrins.</text>
        <dbReference type="EC" id="3.2.1.14"/>
    </reaction>
</comment>
<dbReference type="PANTHER" id="PTHR11177">
    <property type="entry name" value="CHITINASE"/>
    <property type="match status" value="1"/>
</dbReference>
<keyword evidence="16" id="KW-1185">Reference proteome</keyword>
<organism evidence="15 16">
    <name type="scientific">Emericellopsis atlantica</name>
    <dbReference type="NCBI Taxonomy" id="2614577"/>
    <lineage>
        <taxon>Eukaryota</taxon>
        <taxon>Fungi</taxon>
        <taxon>Dikarya</taxon>
        <taxon>Ascomycota</taxon>
        <taxon>Pezizomycotina</taxon>
        <taxon>Sordariomycetes</taxon>
        <taxon>Hypocreomycetidae</taxon>
        <taxon>Hypocreales</taxon>
        <taxon>Bionectriaceae</taxon>
        <taxon>Emericellopsis</taxon>
    </lineage>
</organism>
<feature type="signal peptide" evidence="13">
    <location>
        <begin position="1"/>
        <end position="19"/>
    </location>
</feature>
<evidence type="ECO:0000256" key="1">
    <source>
        <dbReference type="ARBA" id="ARBA00000822"/>
    </source>
</evidence>
<dbReference type="Proteomes" id="UP000887229">
    <property type="component" value="Unassembled WGS sequence"/>
</dbReference>
<feature type="chain" id="PRO_5040228575" description="chitinase" evidence="13">
    <location>
        <begin position="20"/>
        <end position="424"/>
    </location>
</feature>
<dbReference type="SMART" id="SM00636">
    <property type="entry name" value="Glyco_18"/>
    <property type="match status" value="1"/>
</dbReference>
<name>A0A9P7ZEH1_9HYPO</name>
<dbReference type="InterPro" id="IPR011583">
    <property type="entry name" value="Chitinase_II/V-like_cat"/>
</dbReference>
<dbReference type="GO" id="GO:0008061">
    <property type="term" value="F:chitin binding"/>
    <property type="evidence" value="ECO:0007669"/>
    <property type="project" value="InterPro"/>
</dbReference>
<evidence type="ECO:0000256" key="13">
    <source>
        <dbReference type="SAM" id="SignalP"/>
    </source>
</evidence>
<evidence type="ECO:0000256" key="4">
    <source>
        <dbReference type="ARBA" id="ARBA00012729"/>
    </source>
</evidence>
<keyword evidence="9" id="KW-0119">Carbohydrate metabolism</keyword>
<keyword evidence="6 13" id="KW-0732">Signal</keyword>
<dbReference type="SUPFAM" id="SSF51445">
    <property type="entry name" value="(Trans)glycosidases"/>
    <property type="match status" value="1"/>
</dbReference>
<dbReference type="OrthoDB" id="76388at2759"/>
<dbReference type="GO" id="GO:0005576">
    <property type="term" value="C:extracellular region"/>
    <property type="evidence" value="ECO:0007669"/>
    <property type="project" value="UniProtKB-SubCell"/>
</dbReference>
<accession>A0A9P7ZEH1</accession>
<dbReference type="GO" id="GO:0006032">
    <property type="term" value="P:chitin catabolic process"/>
    <property type="evidence" value="ECO:0007669"/>
    <property type="project" value="UniProtKB-KW"/>
</dbReference>
<comment type="subcellular location">
    <subcellularLocation>
        <location evidence="2">Secreted</location>
    </subcellularLocation>
</comment>
<keyword evidence="5" id="KW-0964">Secreted</keyword>
<evidence type="ECO:0000256" key="7">
    <source>
        <dbReference type="ARBA" id="ARBA00022801"/>
    </source>
</evidence>
<dbReference type="CDD" id="cd06548">
    <property type="entry name" value="GH18_chitinase"/>
    <property type="match status" value="1"/>
</dbReference>
<evidence type="ECO:0000256" key="12">
    <source>
        <dbReference type="RuleBase" id="RU000489"/>
    </source>
</evidence>
<dbReference type="EMBL" id="MU251286">
    <property type="protein sequence ID" value="KAG9249978.1"/>
    <property type="molecule type" value="Genomic_DNA"/>
</dbReference>
<dbReference type="Pfam" id="PF00704">
    <property type="entry name" value="Glyco_hydro_18"/>
    <property type="match status" value="1"/>
</dbReference>
<dbReference type="PROSITE" id="PS01095">
    <property type="entry name" value="GH18_1"/>
    <property type="match status" value="1"/>
</dbReference>
<evidence type="ECO:0000256" key="10">
    <source>
        <dbReference type="ARBA" id="ARBA00023295"/>
    </source>
</evidence>
<keyword evidence="10 12" id="KW-0326">Glycosidase</keyword>
<keyword evidence="7 12" id="KW-0378">Hydrolase</keyword>
<comment type="caution">
    <text evidence="15">The sequence shown here is derived from an EMBL/GenBank/DDBJ whole genome shotgun (WGS) entry which is preliminary data.</text>
</comment>
<keyword evidence="11" id="KW-0624">Polysaccharide degradation</keyword>
<dbReference type="FunFam" id="3.20.20.80:FF:000075">
    <property type="entry name" value="Sporulation-specific chitinase"/>
    <property type="match status" value="1"/>
</dbReference>
<evidence type="ECO:0000259" key="14">
    <source>
        <dbReference type="PROSITE" id="PS51910"/>
    </source>
</evidence>
<dbReference type="PANTHER" id="PTHR11177:SF317">
    <property type="entry name" value="CHITINASE 12-RELATED"/>
    <property type="match status" value="1"/>
</dbReference>
<reference evidence="15" key="1">
    <citation type="journal article" date="2021" name="IMA Fungus">
        <title>Genomic characterization of three marine fungi, including Emericellopsis atlantica sp. nov. with signatures of a generalist lifestyle and marine biomass degradation.</title>
        <authorList>
            <person name="Hagestad O.C."/>
            <person name="Hou L."/>
            <person name="Andersen J.H."/>
            <person name="Hansen E.H."/>
            <person name="Altermark B."/>
            <person name="Li C."/>
            <person name="Kuhnert E."/>
            <person name="Cox R.J."/>
            <person name="Crous P.W."/>
            <person name="Spatafora J.W."/>
            <person name="Lail K."/>
            <person name="Amirebrahimi M."/>
            <person name="Lipzen A."/>
            <person name="Pangilinan J."/>
            <person name="Andreopoulos W."/>
            <person name="Hayes R.D."/>
            <person name="Ng V."/>
            <person name="Grigoriev I.V."/>
            <person name="Jackson S.A."/>
            <person name="Sutton T.D.S."/>
            <person name="Dobson A.D.W."/>
            <person name="Rama T."/>
        </authorList>
    </citation>
    <scope>NUCLEOTIDE SEQUENCE</scope>
    <source>
        <strain evidence="15">TS7</strain>
    </source>
</reference>
<evidence type="ECO:0000313" key="16">
    <source>
        <dbReference type="Proteomes" id="UP000887229"/>
    </source>
</evidence>
<dbReference type="PROSITE" id="PS51910">
    <property type="entry name" value="GH18_2"/>
    <property type="match status" value="1"/>
</dbReference>
<gene>
    <name evidence="15" type="ORF">F5Z01DRAFT_667681</name>
</gene>
<evidence type="ECO:0000256" key="6">
    <source>
        <dbReference type="ARBA" id="ARBA00022729"/>
    </source>
</evidence>
<evidence type="ECO:0000256" key="9">
    <source>
        <dbReference type="ARBA" id="ARBA00023277"/>
    </source>
</evidence>
<dbReference type="Gene3D" id="3.20.20.80">
    <property type="entry name" value="Glycosidases"/>
    <property type="match status" value="1"/>
</dbReference>
<feature type="domain" description="GH18" evidence="14">
    <location>
        <begin position="39"/>
        <end position="402"/>
    </location>
</feature>
<dbReference type="InterPro" id="IPR001579">
    <property type="entry name" value="Glyco_hydro_18_chit_AS"/>
</dbReference>
<dbReference type="GeneID" id="70295202"/>
<dbReference type="RefSeq" id="XP_046113902.1">
    <property type="nucleotide sequence ID" value="XM_046264299.1"/>
</dbReference>
<evidence type="ECO:0000256" key="8">
    <source>
        <dbReference type="ARBA" id="ARBA00023024"/>
    </source>
</evidence>
<dbReference type="FunFam" id="3.10.50.10:FF:000005">
    <property type="entry name" value="Endochitinase B1"/>
    <property type="match status" value="1"/>
</dbReference>
<protein>
    <recommendedName>
        <fullName evidence="4">chitinase</fullName>
        <ecNumber evidence="4">3.2.1.14</ecNumber>
    </recommendedName>
</protein>
<dbReference type="InterPro" id="IPR029070">
    <property type="entry name" value="Chitinase_insertion_sf"/>
</dbReference>
<dbReference type="Gene3D" id="3.10.50.10">
    <property type="match status" value="1"/>
</dbReference>
<sequence length="424" mass="46493">MAFILSLVALAASIQIATGLAGPSIDARKQYAVERSSIYTNAVYFTNWGIYGRDFQPADLPVSHVTHVLYSFMNVRADGAVFSGDTYADLEKHYPDDSWNDIGHNAYGCVKQLFKLKEANRGLKVMLSIGGWTWSTNFPAAASNGQSRALFAQTSVELVKDWGLDGIDIDWEYPANDIEANDMVLLLQRVRQELDDYAAEYADGYHFQLSIAAPAGLAHIEKLRLPELDQVLDRVNLMAYDFAGSFSNVAGHQANIYPSVSNPDSTPFNSEDAVKAYLNGGIPAEKLSLGMPIYGRAFTGTDGLGSPFQGVGEGSWEAGVWDYKDLPFAESKVEKDESVGATWTYDTIQRRLISFDTPDMVREKVIFAMSHGLGGSMFWEASADKDGGESLIQAAAEAMGNLDSTPNCLNYPNSTYDNIRNRPS</sequence>
<dbReference type="InterPro" id="IPR001223">
    <property type="entry name" value="Glyco_hydro18_cat"/>
</dbReference>